<evidence type="ECO:0000313" key="5">
    <source>
        <dbReference type="Proteomes" id="UP001139031"/>
    </source>
</evidence>
<dbReference type="Proteomes" id="UP001139031">
    <property type="component" value="Unassembled WGS sequence"/>
</dbReference>
<dbReference type="CDD" id="cd05235">
    <property type="entry name" value="SDR_e1"/>
    <property type="match status" value="1"/>
</dbReference>
<dbReference type="EMBL" id="JAIRAU010000028">
    <property type="protein sequence ID" value="MBZ5711907.1"/>
    <property type="molecule type" value="Genomic_DNA"/>
</dbReference>
<reference evidence="4" key="1">
    <citation type="submission" date="2021-08" db="EMBL/GenBank/DDBJ databases">
        <authorList>
            <person name="Stevens D.C."/>
        </authorList>
    </citation>
    <scope>NUCLEOTIDE SEQUENCE</scope>
    <source>
        <strain evidence="4">DSM 53165</strain>
    </source>
</reference>
<dbReference type="InterPro" id="IPR010080">
    <property type="entry name" value="Thioester_reductase-like_dom"/>
</dbReference>
<organism evidence="4 5">
    <name type="scientific">Nannocystis pusilla</name>
    <dbReference type="NCBI Taxonomy" id="889268"/>
    <lineage>
        <taxon>Bacteria</taxon>
        <taxon>Pseudomonadati</taxon>
        <taxon>Myxococcota</taxon>
        <taxon>Polyangia</taxon>
        <taxon>Nannocystales</taxon>
        <taxon>Nannocystaceae</taxon>
        <taxon>Nannocystis</taxon>
    </lineage>
</organism>
<protein>
    <submittedName>
        <fullName evidence="4">Thioester reductase domain-containing protein</fullName>
    </submittedName>
</protein>
<accession>A0ABS7TUH8</accession>
<comment type="caution">
    <text evidence="4">The sequence shown here is derived from an EMBL/GenBank/DDBJ whole genome shotgun (WGS) entry which is preliminary data.</text>
</comment>
<dbReference type="Pfam" id="PF00550">
    <property type="entry name" value="PP-binding"/>
    <property type="match status" value="1"/>
</dbReference>
<dbReference type="InterPro" id="IPR045851">
    <property type="entry name" value="AMP-bd_C_sf"/>
</dbReference>
<dbReference type="SUPFAM" id="SSF56801">
    <property type="entry name" value="Acetyl-CoA synthetase-like"/>
    <property type="match status" value="1"/>
</dbReference>
<feature type="domain" description="Carrier" evidence="3">
    <location>
        <begin position="130"/>
        <end position="205"/>
    </location>
</feature>
<dbReference type="InterPro" id="IPR036291">
    <property type="entry name" value="NAD(P)-bd_dom_sf"/>
</dbReference>
<proteinExistence type="predicted"/>
<dbReference type="InterPro" id="IPR013120">
    <property type="entry name" value="FAR_NAD-bd"/>
</dbReference>
<dbReference type="RefSeq" id="WP_224193671.1">
    <property type="nucleotide sequence ID" value="NZ_JAIRAU010000028.1"/>
</dbReference>
<dbReference type="PANTHER" id="PTHR44845:SF6">
    <property type="entry name" value="BETA-ALANINE-ACTIVATING ENZYME"/>
    <property type="match status" value="1"/>
</dbReference>
<dbReference type="InterPro" id="IPR009081">
    <property type="entry name" value="PP-bd_ACP"/>
</dbReference>
<keyword evidence="1" id="KW-0596">Phosphopantetheine</keyword>
<evidence type="ECO:0000256" key="1">
    <source>
        <dbReference type="ARBA" id="ARBA00022450"/>
    </source>
</evidence>
<evidence type="ECO:0000313" key="4">
    <source>
        <dbReference type="EMBL" id="MBZ5711907.1"/>
    </source>
</evidence>
<dbReference type="PROSITE" id="PS50075">
    <property type="entry name" value="CARRIER"/>
    <property type="match status" value="1"/>
</dbReference>
<dbReference type="Gene3D" id="3.30.300.30">
    <property type="match status" value="1"/>
</dbReference>
<dbReference type="Pfam" id="PF07993">
    <property type="entry name" value="NAD_binding_4"/>
    <property type="match status" value="1"/>
</dbReference>
<keyword evidence="5" id="KW-1185">Reference proteome</keyword>
<gene>
    <name evidence="4" type="ORF">K7C98_21910</name>
</gene>
<dbReference type="SUPFAM" id="SSF47336">
    <property type="entry name" value="ACP-like"/>
    <property type="match status" value="1"/>
</dbReference>
<sequence>MTRSSGSFIDSVWRSPSGGDEVDDLRGAVAELEVALLASGLLVGAAVTVHEGSQGGRILVAHVVPCAPADFRPAALLEHLHAALPGHPIPSRFVLVDELPLDRDGEVDRKALVEAQPQSGVFSSAALIAATYDPLTAQLAAIWADVLEVAVVLPEDDFFDLGGDSSRAARLALRIGDVYRVQFPVHALYEARTLRACATVVRRAQGGEDALSGTGPERWQADARLPADIRATIEGTAARERAPAGAWRSGEVFLTGATGFLGAFMLRDLLTSTAACVHCLVRADNHQVGVLRLRQALRKYGLWQEEFARRIRVVPGDLRRPRFGLDAAAFERLAYTVDVLFHAGDRVNFVEPYLSHRATNVGGTAEVLRLAATGLPKPVHHVSSIAVFGPSGFFGGARRVHEDDDLADYLQYLSFDLGHAASKWVAESMVWEAARAGLPVTVYRPGLLVGDSRTGAGDSDDFIARLVRGAIQIGAFPDLPRQRMEFVPVDHVSRAILHIAGQADHQDRAHHLVPPEPRLSIDLNDFFALIASFGYRLSRWPYRQWLERTSQDCRERDNPLYPLLPMLSERVYKDELTRWELHEDTPAYDTANALWALSSSDLEFPAIDRPLLEKYLRRWLDADRLPPVRAAAAGRR</sequence>
<evidence type="ECO:0000256" key="2">
    <source>
        <dbReference type="ARBA" id="ARBA00022553"/>
    </source>
</evidence>
<dbReference type="SUPFAM" id="SSF51735">
    <property type="entry name" value="NAD(P)-binding Rossmann-fold domains"/>
    <property type="match status" value="1"/>
</dbReference>
<name>A0ABS7TUH8_9BACT</name>
<dbReference type="InterPro" id="IPR036736">
    <property type="entry name" value="ACP-like_sf"/>
</dbReference>
<evidence type="ECO:0000259" key="3">
    <source>
        <dbReference type="PROSITE" id="PS50075"/>
    </source>
</evidence>
<dbReference type="Gene3D" id="1.10.1200.10">
    <property type="entry name" value="ACP-like"/>
    <property type="match status" value="1"/>
</dbReference>
<dbReference type="NCBIfam" id="TIGR01746">
    <property type="entry name" value="Thioester-redct"/>
    <property type="match status" value="1"/>
</dbReference>
<dbReference type="Gene3D" id="3.40.50.720">
    <property type="entry name" value="NAD(P)-binding Rossmann-like Domain"/>
    <property type="match status" value="1"/>
</dbReference>
<keyword evidence="2" id="KW-0597">Phosphoprotein</keyword>
<dbReference type="PANTHER" id="PTHR44845">
    <property type="entry name" value="CARRIER DOMAIN-CONTAINING PROTEIN"/>
    <property type="match status" value="1"/>
</dbReference>